<dbReference type="GO" id="GO:0003676">
    <property type="term" value="F:nucleic acid binding"/>
    <property type="evidence" value="ECO:0007669"/>
    <property type="project" value="InterPro"/>
</dbReference>
<dbReference type="PROSITE" id="PS50994">
    <property type="entry name" value="INTEGRASE"/>
    <property type="match status" value="1"/>
</dbReference>
<protein>
    <submittedName>
        <fullName evidence="2">Transposon Ty3-G Gag-Pol polyprotein</fullName>
    </submittedName>
</protein>
<dbReference type="Gene3D" id="3.30.420.10">
    <property type="entry name" value="Ribonuclease H-like superfamily/Ribonuclease H"/>
    <property type="match status" value="1"/>
</dbReference>
<feature type="domain" description="Integrase catalytic" evidence="1">
    <location>
        <begin position="56"/>
        <end position="220"/>
    </location>
</feature>
<dbReference type="PANTHER" id="PTHR37984:SF5">
    <property type="entry name" value="PROTEIN NYNRIN-LIKE"/>
    <property type="match status" value="1"/>
</dbReference>
<dbReference type="AlphaFoldDB" id="A0AAW2NIN5"/>
<dbReference type="InterPro" id="IPR050951">
    <property type="entry name" value="Retrovirus_Pol_polyprotein"/>
</dbReference>
<dbReference type="EMBL" id="JACGWM010000011">
    <property type="protein sequence ID" value="KAL0342684.1"/>
    <property type="molecule type" value="Genomic_DNA"/>
</dbReference>
<reference evidence="2" key="1">
    <citation type="submission" date="2020-06" db="EMBL/GenBank/DDBJ databases">
        <authorList>
            <person name="Li T."/>
            <person name="Hu X."/>
            <person name="Zhang T."/>
            <person name="Song X."/>
            <person name="Zhang H."/>
            <person name="Dai N."/>
            <person name="Sheng W."/>
            <person name="Hou X."/>
            <person name="Wei L."/>
        </authorList>
    </citation>
    <scope>NUCLEOTIDE SEQUENCE</scope>
    <source>
        <strain evidence="2">KEN8</strain>
        <tissue evidence="2">Leaf</tissue>
    </source>
</reference>
<name>A0AAW2NIN5_9LAMI</name>
<dbReference type="InterPro" id="IPR036397">
    <property type="entry name" value="RNaseH_sf"/>
</dbReference>
<dbReference type="InterPro" id="IPR012337">
    <property type="entry name" value="RNaseH-like_sf"/>
</dbReference>
<gene>
    <name evidence="2" type="ORF">Scaly_1931000</name>
</gene>
<evidence type="ECO:0000313" key="2">
    <source>
        <dbReference type="EMBL" id="KAL0342684.1"/>
    </source>
</evidence>
<organism evidence="2">
    <name type="scientific">Sesamum calycinum</name>
    <dbReference type="NCBI Taxonomy" id="2727403"/>
    <lineage>
        <taxon>Eukaryota</taxon>
        <taxon>Viridiplantae</taxon>
        <taxon>Streptophyta</taxon>
        <taxon>Embryophyta</taxon>
        <taxon>Tracheophyta</taxon>
        <taxon>Spermatophyta</taxon>
        <taxon>Magnoliopsida</taxon>
        <taxon>eudicotyledons</taxon>
        <taxon>Gunneridae</taxon>
        <taxon>Pentapetalae</taxon>
        <taxon>asterids</taxon>
        <taxon>lamiids</taxon>
        <taxon>Lamiales</taxon>
        <taxon>Pedaliaceae</taxon>
        <taxon>Sesamum</taxon>
    </lineage>
</organism>
<dbReference type="SUPFAM" id="SSF53098">
    <property type="entry name" value="Ribonuclease H-like"/>
    <property type="match status" value="1"/>
</dbReference>
<dbReference type="InterPro" id="IPR041588">
    <property type="entry name" value="Integrase_H2C2"/>
</dbReference>
<dbReference type="GO" id="GO:0015074">
    <property type="term" value="P:DNA integration"/>
    <property type="evidence" value="ECO:0007669"/>
    <property type="project" value="InterPro"/>
</dbReference>
<dbReference type="Pfam" id="PF17921">
    <property type="entry name" value="Integrase_H2C2"/>
    <property type="match status" value="1"/>
</dbReference>
<comment type="caution">
    <text evidence="2">The sequence shown here is derived from an EMBL/GenBank/DDBJ whole genome shotgun (WGS) entry which is preliminary data.</text>
</comment>
<dbReference type="InterPro" id="IPR001584">
    <property type="entry name" value="Integrase_cat-core"/>
</dbReference>
<reference evidence="2" key="2">
    <citation type="journal article" date="2024" name="Plant">
        <title>Genomic evolution and insights into agronomic trait innovations of Sesamum species.</title>
        <authorList>
            <person name="Miao H."/>
            <person name="Wang L."/>
            <person name="Qu L."/>
            <person name="Liu H."/>
            <person name="Sun Y."/>
            <person name="Le M."/>
            <person name="Wang Q."/>
            <person name="Wei S."/>
            <person name="Zheng Y."/>
            <person name="Lin W."/>
            <person name="Duan Y."/>
            <person name="Cao H."/>
            <person name="Xiong S."/>
            <person name="Wang X."/>
            <person name="Wei L."/>
            <person name="Li C."/>
            <person name="Ma Q."/>
            <person name="Ju M."/>
            <person name="Zhao R."/>
            <person name="Li G."/>
            <person name="Mu C."/>
            <person name="Tian Q."/>
            <person name="Mei H."/>
            <person name="Zhang T."/>
            <person name="Gao T."/>
            <person name="Zhang H."/>
        </authorList>
    </citation>
    <scope>NUCLEOTIDE SEQUENCE</scope>
    <source>
        <strain evidence="2">KEN8</strain>
    </source>
</reference>
<proteinExistence type="predicted"/>
<sequence length="222" mass="25417">MHDSALGGHSGINGTLHRLKMLFYWPTVKEEVQTWIRECETCQRSKHENNAYPGLLQPLPIPEQAWSCISMDLIEGLPQSYGKDSILVVFDRLTKYSHFIPLKHPYTTVSIAKVQLHGLPVSIVSDRDRIFTSNFWKELFGLTGVSLDMSSAYHPQTDGQTERINQCLENYLRTESYPIPSIIRLPTNQLAIGPYLQCHHSEVEELMQGRVKLVQLLKENLQ</sequence>
<dbReference type="PANTHER" id="PTHR37984">
    <property type="entry name" value="PROTEIN CBG26694"/>
    <property type="match status" value="1"/>
</dbReference>
<evidence type="ECO:0000259" key="1">
    <source>
        <dbReference type="PROSITE" id="PS50994"/>
    </source>
</evidence>
<dbReference type="Gene3D" id="1.10.340.70">
    <property type="match status" value="1"/>
</dbReference>
<accession>A0AAW2NIN5</accession>